<dbReference type="GO" id="GO:0030003">
    <property type="term" value="P:intracellular monoatomic cation homeostasis"/>
    <property type="evidence" value="ECO:0007669"/>
    <property type="project" value="UniProtKB-ARBA"/>
</dbReference>
<feature type="region of interest" description="Disordered" evidence="8">
    <location>
        <begin position="1"/>
        <end position="34"/>
    </location>
</feature>
<dbReference type="NCBIfam" id="TIGR01297">
    <property type="entry name" value="CDF"/>
    <property type="match status" value="1"/>
</dbReference>
<keyword evidence="5 9" id="KW-1133">Transmembrane helix</keyword>
<dbReference type="GO" id="GO:0008324">
    <property type="term" value="F:monoatomic cation transmembrane transporter activity"/>
    <property type="evidence" value="ECO:0007669"/>
    <property type="project" value="InterPro"/>
</dbReference>
<dbReference type="GO" id="GO:0016020">
    <property type="term" value="C:membrane"/>
    <property type="evidence" value="ECO:0007669"/>
    <property type="project" value="UniProtKB-SubCell"/>
</dbReference>
<evidence type="ECO:0000256" key="9">
    <source>
        <dbReference type="SAM" id="Phobius"/>
    </source>
</evidence>
<keyword evidence="4 9" id="KW-0812">Transmembrane</keyword>
<dbReference type="InterPro" id="IPR027469">
    <property type="entry name" value="Cation_efflux_TMD_sf"/>
</dbReference>
<name>A0A6H0XRD8_9PEZI</name>
<evidence type="ECO:0000256" key="6">
    <source>
        <dbReference type="ARBA" id="ARBA00023065"/>
    </source>
</evidence>
<evidence type="ECO:0000313" key="12">
    <source>
        <dbReference type="Proteomes" id="UP000503462"/>
    </source>
</evidence>
<keyword evidence="3" id="KW-0813">Transport</keyword>
<dbReference type="Gene3D" id="1.20.1510.10">
    <property type="entry name" value="Cation efflux protein transmembrane domain"/>
    <property type="match status" value="1"/>
</dbReference>
<dbReference type="GO" id="GO:0005739">
    <property type="term" value="C:mitochondrion"/>
    <property type="evidence" value="ECO:0007669"/>
    <property type="project" value="UniProtKB-ARBA"/>
</dbReference>
<evidence type="ECO:0000256" key="3">
    <source>
        <dbReference type="ARBA" id="ARBA00022448"/>
    </source>
</evidence>
<evidence type="ECO:0000256" key="8">
    <source>
        <dbReference type="SAM" id="MobiDB-lite"/>
    </source>
</evidence>
<dbReference type="PANTHER" id="PTHR43840:SF15">
    <property type="entry name" value="MITOCHONDRIAL METAL TRANSPORTER 1-RELATED"/>
    <property type="match status" value="1"/>
</dbReference>
<dbReference type="GO" id="GO:0098771">
    <property type="term" value="P:inorganic ion homeostasis"/>
    <property type="evidence" value="ECO:0007669"/>
    <property type="project" value="UniProtKB-ARBA"/>
</dbReference>
<sequence>MGHDGLVNGHQKRSHMGHSHGHHPHDNSLLTSTDKNDPAVRITRIGLFVNLGMAVAKGAGGYYFNSKALQADALHALTDLVSDIMTLATISYSLRPPSPDFPFGYGKVESLGALAVSGILLTGGLAIGGQALIALTQQFFPELSHILSHIPIIGGHGHDHSHGVQDFGPNINAAWLAGGSIIIKEWLYRATMKIAKERRSNVLESNAYHHRVDSLTAIVALVTICASHFFTNAHWLDPIGGLLISGMIVQAGWGNTKSALLELADVAFDKEVQESVSTAAKQAIQAWKGDVDIAGVRGIKSGQNFLVDVEVVAPGEWTLLEQAEVETFLRKKVIGAVRGVHKVAVNFTARTAQQSAPFVDQFANDRKGTQAEMHTHDHDHNDNHEHENHDHDHEKADSVMDDKTAKSNGRH</sequence>
<dbReference type="SUPFAM" id="SSF160240">
    <property type="entry name" value="Cation efflux protein cytoplasmic domain-like"/>
    <property type="match status" value="1"/>
</dbReference>
<feature type="domain" description="Cation efflux protein transmembrane" evidence="10">
    <location>
        <begin position="45"/>
        <end position="263"/>
    </location>
</feature>
<organism evidence="11 12">
    <name type="scientific">Peltaster fructicola</name>
    <dbReference type="NCBI Taxonomy" id="286661"/>
    <lineage>
        <taxon>Eukaryota</taxon>
        <taxon>Fungi</taxon>
        <taxon>Dikarya</taxon>
        <taxon>Ascomycota</taxon>
        <taxon>Pezizomycotina</taxon>
        <taxon>Dothideomycetes</taxon>
        <taxon>Dothideomycetes incertae sedis</taxon>
        <taxon>Peltaster</taxon>
    </lineage>
</organism>
<gene>
    <name evidence="11" type="ORF">AMS68_002738</name>
</gene>
<evidence type="ECO:0000259" key="10">
    <source>
        <dbReference type="Pfam" id="PF01545"/>
    </source>
</evidence>
<evidence type="ECO:0000256" key="2">
    <source>
        <dbReference type="ARBA" id="ARBA00008873"/>
    </source>
</evidence>
<feature type="transmembrane region" description="Helical" evidence="9">
    <location>
        <begin position="114"/>
        <end position="135"/>
    </location>
</feature>
<comment type="subcellular location">
    <subcellularLocation>
        <location evidence="1">Membrane</location>
        <topology evidence="1">Multi-pass membrane protein</topology>
    </subcellularLocation>
</comment>
<protein>
    <recommendedName>
        <fullName evidence="10">Cation efflux protein transmembrane domain-containing protein</fullName>
    </recommendedName>
</protein>
<dbReference type="FunFam" id="3.30.70.1350:FF:000010">
    <property type="entry name" value="Cation efflux family protein, putative"/>
    <property type="match status" value="1"/>
</dbReference>
<keyword evidence="6" id="KW-0406">Ion transport</keyword>
<feature type="compositionally biased region" description="Basic residues" evidence="8">
    <location>
        <begin position="10"/>
        <end position="23"/>
    </location>
</feature>
<dbReference type="AlphaFoldDB" id="A0A6H0XRD8"/>
<dbReference type="Proteomes" id="UP000503462">
    <property type="component" value="Chromosome 2"/>
</dbReference>
<feature type="transmembrane region" description="Helical" evidence="9">
    <location>
        <begin position="45"/>
        <end position="64"/>
    </location>
</feature>
<feature type="region of interest" description="Disordered" evidence="8">
    <location>
        <begin position="373"/>
        <end position="411"/>
    </location>
</feature>
<dbReference type="FunFam" id="1.20.1510.10:FF:000013">
    <property type="entry name" value="Cation efflux family protein"/>
    <property type="match status" value="1"/>
</dbReference>
<feature type="compositionally biased region" description="Basic and acidic residues" evidence="8">
    <location>
        <begin position="373"/>
        <end position="405"/>
    </location>
</feature>
<dbReference type="InterPro" id="IPR036837">
    <property type="entry name" value="Cation_efflux_CTD_sf"/>
</dbReference>
<dbReference type="InterPro" id="IPR058533">
    <property type="entry name" value="Cation_efflux_TM"/>
</dbReference>
<evidence type="ECO:0000256" key="4">
    <source>
        <dbReference type="ARBA" id="ARBA00022692"/>
    </source>
</evidence>
<keyword evidence="12" id="KW-1185">Reference proteome</keyword>
<dbReference type="OrthoDB" id="435980at2759"/>
<dbReference type="InterPro" id="IPR002524">
    <property type="entry name" value="Cation_efflux"/>
</dbReference>
<dbReference type="PANTHER" id="PTHR43840">
    <property type="entry name" value="MITOCHONDRIAL METAL TRANSPORTER 1-RELATED"/>
    <property type="match status" value="1"/>
</dbReference>
<dbReference type="InterPro" id="IPR050291">
    <property type="entry name" value="CDF_Transporter"/>
</dbReference>
<dbReference type="Pfam" id="PF01545">
    <property type="entry name" value="Cation_efflux"/>
    <property type="match status" value="1"/>
</dbReference>
<proteinExistence type="inferred from homology"/>
<reference evidence="11 12" key="1">
    <citation type="journal article" date="2016" name="Sci. Rep.">
        <title>Peltaster fructicola genome reveals evolution from an invasive phytopathogen to an ectophytic parasite.</title>
        <authorList>
            <person name="Xu C."/>
            <person name="Chen H."/>
            <person name="Gleason M.L."/>
            <person name="Xu J.R."/>
            <person name="Liu H."/>
            <person name="Zhang R."/>
            <person name="Sun G."/>
        </authorList>
    </citation>
    <scope>NUCLEOTIDE SEQUENCE [LARGE SCALE GENOMIC DNA]</scope>
    <source>
        <strain evidence="11 12">LNHT1506</strain>
    </source>
</reference>
<accession>A0A6H0XRD8</accession>
<evidence type="ECO:0000256" key="7">
    <source>
        <dbReference type="ARBA" id="ARBA00023136"/>
    </source>
</evidence>
<keyword evidence="7 9" id="KW-0472">Membrane</keyword>
<dbReference type="Gene3D" id="3.30.70.1350">
    <property type="entry name" value="Cation efflux protein, cytoplasmic domain"/>
    <property type="match status" value="1"/>
</dbReference>
<dbReference type="EMBL" id="CP051140">
    <property type="protein sequence ID" value="QIW97220.1"/>
    <property type="molecule type" value="Genomic_DNA"/>
</dbReference>
<evidence type="ECO:0000256" key="1">
    <source>
        <dbReference type="ARBA" id="ARBA00004141"/>
    </source>
</evidence>
<dbReference type="SUPFAM" id="SSF161111">
    <property type="entry name" value="Cation efflux protein transmembrane domain-like"/>
    <property type="match status" value="1"/>
</dbReference>
<evidence type="ECO:0000256" key="5">
    <source>
        <dbReference type="ARBA" id="ARBA00022989"/>
    </source>
</evidence>
<evidence type="ECO:0000313" key="11">
    <source>
        <dbReference type="EMBL" id="QIW97220.1"/>
    </source>
</evidence>
<comment type="similarity">
    <text evidence="2">Belongs to the cation diffusion facilitator (CDF) transporter (TC 2.A.4) family. SLC30A subfamily.</text>
</comment>